<feature type="compositionally biased region" description="Polar residues" evidence="1">
    <location>
        <begin position="178"/>
        <end position="187"/>
    </location>
</feature>
<dbReference type="OrthoDB" id="3067181at2759"/>
<dbReference type="HOGENOM" id="CLU_1402523_0_0_1"/>
<feature type="region of interest" description="Disordered" evidence="1">
    <location>
        <begin position="29"/>
        <end position="71"/>
    </location>
</feature>
<reference evidence="3" key="2">
    <citation type="submission" date="2015-01" db="EMBL/GenBank/DDBJ databases">
        <title>Evolutionary Origins and Diversification of the Mycorrhizal Mutualists.</title>
        <authorList>
            <consortium name="DOE Joint Genome Institute"/>
            <consortium name="Mycorrhizal Genomics Consortium"/>
            <person name="Kohler A."/>
            <person name="Kuo A."/>
            <person name="Nagy L.G."/>
            <person name="Floudas D."/>
            <person name="Copeland A."/>
            <person name="Barry K.W."/>
            <person name="Cichocki N."/>
            <person name="Veneault-Fourrey C."/>
            <person name="LaButti K."/>
            <person name="Lindquist E.A."/>
            <person name="Lipzen A."/>
            <person name="Lundell T."/>
            <person name="Morin E."/>
            <person name="Murat C."/>
            <person name="Riley R."/>
            <person name="Ohm R."/>
            <person name="Sun H."/>
            <person name="Tunlid A."/>
            <person name="Henrissat B."/>
            <person name="Grigoriev I.V."/>
            <person name="Hibbett D.S."/>
            <person name="Martin F."/>
        </authorList>
    </citation>
    <scope>NUCLEOTIDE SEQUENCE [LARGE SCALE GENOMIC DNA]</scope>
    <source>
        <strain evidence="3">h7</strain>
    </source>
</reference>
<reference evidence="2 3" key="1">
    <citation type="submission" date="2014-04" db="EMBL/GenBank/DDBJ databases">
        <authorList>
            <consortium name="DOE Joint Genome Institute"/>
            <person name="Kuo A."/>
            <person name="Gay G."/>
            <person name="Dore J."/>
            <person name="Kohler A."/>
            <person name="Nagy L.G."/>
            <person name="Floudas D."/>
            <person name="Copeland A."/>
            <person name="Barry K.W."/>
            <person name="Cichocki N."/>
            <person name="Veneault-Fourrey C."/>
            <person name="LaButti K."/>
            <person name="Lindquist E.A."/>
            <person name="Lipzen A."/>
            <person name="Lundell T."/>
            <person name="Morin E."/>
            <person name="Murat C."/>
            <person name="Sun H."/>
            <person name="Tunlid A."/>
            <person name="Henrissat B."/>
            <person name="Grigoriev I.V."/>
            <person name="Hibbett D.S."/>
            <person name="Martin F."/>
            <person name="Nordberg H.P."/>
            <person name="Cantor M.N."/>
            <person name="Hua S.X."/>
        </authorList>
    </citation>
    <scope>NUCLEOTIDE SEQUENCE [LARGE SCALE GENOMIC DNA]</scope>
    <source>
        <strain evidence="3">h7</strain>
    </source>
</reference>
<protein>
    <submittedName>
        <fullName evidence="2">Uncharacterized protein</fullName>
    </submittedName>
</protein>
<dbReference type="AlphaFoldDB" id="A0A0C3CMU3"/>
<dbReference type="EMBL" id="KN831772">
    <property type="protein sequence ID" value="KIM45444.1"/>
    <property type="molecule type" value="Genomic_DNA"/>
</dbReference>
<keyword evidence="3" id="KW-1185">Reference proteome</keyword>
<evidence type="ECO:0000313" key="3">
    <source>
        <dbReference type="Proteomes" id="UP000053424"/>
    </source>
</evidence>
<name>A0A0C3CMU3_HEBCY</name>
<sequence>MLLAKYRNRARKARKRPVGFASVFPHFSAAEQTNTPDTEMSQSQSSPLIPPAGASAARVAPDSAPPYRHSHSFYGEDRTIDPFFSPYSTPDVPPHHSAIVEGSPPPNEHTRSDASSGHEPLQSPYETGLPPLAMADVLPHDAGLLPSSFPPEPSGLHHEMATFQKALEGDAKGIDAQLTRQTSQLETRGSPPKYHG</sequence>
<dbReference type="Proteomes" id="UP000053424">
    <property type="component" value="Unassembled WGS sequence"/>
</dbReference>
<evidence type="ECO:0000313" key="2">
    <source>
        <dbReference type="EMBL" id="KIM45444.1"/>
    </source>
</evidence>
<gene>
    <name evidence="2" type="ORF">M413DRAFT_340771</name>
</gene>
<proteinExistence type="predicted"/>
<organism evidence="2 3">
    <name type="scientific">Hebeloma cylindrosporum</name>
    <dbReference type="NCBI Taxonomy" id="76867"/>
    <lineage>
        <taxon>Eukaryota</taxon>
        <taxon>Fungi</taxon>
        <taxon>Dikarya</taxon>
        <taxon>Basidiomycota</taxon>
        <taxon>Agaricomycotina</taxon>
        <taxon>Agaricomycetes</taxon>
        <taxon>Agaricomycetidae</taxon>
        <taxon>Agaricales</taxon>
        <taxon>Agaricineae</taxon>
        <taxon>Hymenogastraceae</taxon>
        <taxon>Hebeloma</taxon>
    </lineage>
</organism>
<accession>A0A0C3CMU3</accession>
<feature type="region of interest" description="Disordered" evidence="1">
    <location>
        <begin position="86"/>
        <end position="196"/>
    </location>
</feature>
<evidence type="ECO:0000256" key="1">
    <source>
        <dbReference type="SAM" id="MobiDB-lite"/>
    </source>
</evidence>
<feature type="compositionally biased region" description="Polar residues" evidence="1">
    <location>
        <begin position="30"/>
        <end position="47"/>
    </location>
</feature>